<dbReference type="Pfam" id="PF12796">
    <property type="entry name" value="Ank_2"/>
    <property type="match status" value="2"/>
</dbReference>
<dbReference type="RefSeq" id="WP_074840752.1">
    <property type="nucleotide sequence ID" value="NZ_CP047056.1"/>
</dbReference>
<protein>
    <submittedName>
        <fullName evidence="2">Ankyrin repeat</fullName>
    </submittedName>
</protein>
<evidence type="ECO:0000256" key="1">
    <source>
        <dbReference type="PROSITE-ProRule" id="PRU00023"/>
    </source>
</evidence>
<dbReference type="PANTHER" id="PTHR46224:SF64">
    <property type="entry name" value="IQ MOTIF AND ANKYRIN REPEAT DOMAIN-CONTAINING PROTEIN 1"/>
    <property type="match status" value="1"/>
</dbReference>
<feature type="repeat" description="ANK" evidence="1">
    <location>
        <begin position="396"/>
        <end position="429"/>
    </location>
</feature>
<dbReference type="OrthoDB" id="5569961at2"/>
<dbReference type="PROSITE" id="PS50297">
    <property type="entry name" value="ANK_REP_REGION"/>
    <property type="match status" value="2"/>
</dbReference>
<evidence type="ECO:0000313" key="2">
    <source>
        <dbReference type="EMBL" id="SFK11265.1"/>
    </source>
</evidence>
<dbReference type="SUPFAM" id="SSF48403">
    <property type="entry name" value="Ankyrin repeat"/>
    <property type="match status" value="1"/>
</dbReference>
<dbReference type="InterPro" id="IPR002110">
    <property type="entry name" value="Ankyrin_rpt"/>
</dbReference>
<dbReference type="Gene3D" id="1.25.40.20">
    <property type="entry name" value="Ankyrin repeat-containing domain"/>
    <property type="match status" value="3"/>
</dbReference>
<dbReference type="AlphaFoldDB" id="A0A662Z9D2"/>
<dbReference type="SMART" id="SM00248">
    <property type="entry name" value="ANK"/>
    <property type="match status" value="8"/>
</dbReference>
<gene>
    <name evidence="2" type="ORF">SAMN04487865_10269</name>
</gene>
<keyword evidence="3" id="KW-1185">Reference proteome</keyword>
<feature type="repeat" description="ANK" evidence="1">
    <location>
        <begin position="430"/>
        <end position="463"/>
    </location>
</feature>
<sequence>MGIVNFFKFTVIFLVVSVISNVYAANSKWLVDAVVYSGSEYSESTEKKITEFLDKGDVNLNSQIGNRSLFSFIAQRAKTPDLIKKALDKGADPNLKGVYGFTPFMIAAALRESKFIEPFLSSGKVDFTLKADNQENALLFAESNDSDKTAIVKILESKPPVEAINSPGGDGDYLIFRLFRRNSLYSKFYPHQEHAFRLLGELKADFNLIGKDGVSVLQKTLGDSSRSLSFSPENVELLLNCGAKVNTKNKYGDSALHFILDYPIDNEKNTNLLKLFLSKGEDLEVRDKDGNTPLLRLFALLKGNRSESSLMNVLNILLEHNAKTDAVNNSGLNVMMAAAATGCSKCVIRLLEANAPLDYDNSLNPILFYALKGEMRNEGIEALINAGADVNASNSSGMTPLMSALQLSLESGFIDSLIKHGADVNKSDNDGHTPLMVMGLYDPKTSIVRSLLKAGADPSVKDKKGKSALDYLRSSVMYSHPKYTKECHEVEAYISGEKKL</sequence>
<evidence type="ECO:0000313" key="3">
    <source>
        <dbReference type="Proteomes" id="UP000243374"/>
    </source>
</evidence>
<dbReference type="PROSITE" id="PS50088">
    <property type="entry name" value="ANK_REPEAT"/>
    <property type="match status" value="3"/>
</dbReference>
<dbReference type="Proteomes" id="UP000243374">
    <property type="component" value="Unassembled WGS sequence"/>
</dbReference>
<dbReference type="InterPro" id="IPR051616">
    <property type="entry name" value="Cul2-RING_E3_ligase_SR"/>
</dbReference>
<name>A0A662Z9D2_9GAMM</name>
<keyword evidence="1" id="KW-0040">ANK repeat</keyword>
<dbReference type="InterPro" id="IPR036770">
    <property type="entry name" value="Ankyrin_rpt-contain_sf"/>
</dbReference>
<proteinExistence type="predicted"/>
<accession>A0A662Z9D2</accession>
<dbReference type="EMBL" id="FOSF01000026">
    <property type="protein sequence ID" value="SFK11265.1"/>
    <property type="molecule type" value="Genomic_DNA"/>
</dbReference>
<feature type="repeat" description="ANK" evidence="1">
    <location>
        <begin position="361"/>
        <end position="395"/>
    </location>
</feature>
<reference evidence="2 3" key="1">
    <citation type="submission" date="2016-10" db="EMBL/GenBank/DDBJ databases">
        <authorList>
            <person name="Varghese N."/>
            <person name="Submissions S."/>
        </authorList>
    </citation>
    <scope>NUCLEOTIDE SEQUENCE [LARGE SCALE GENOMIC DNA]</scope>
    <source>
        <strain evidence="2 3">22B</strain>
    </source>
</reference>
<dbReference type="PANTHER" id="PTHR46224">
    <property type="entry name" value="ANKYRIN REPEAT FAMILY PROTEIN"/>
    <property type="match status" value="1"/>
</dbReference>
<organism evidence="2 3">
    <name type="scientific">Succinivibrio dextrinosolvens</name>
    <dbReference type="NCBI Taxonomy" id="83771"/>
    <lineage>
        <taxon>Bacteria</taxon>
        <taxon>Pseudomonadati</taxon>
        <taxon>Pseudomonadota</taxon>
        <taxon>Gammaproteobacteria</taxon>
        <taxon>Aeromonadales</taxon>
        <taxon>Succinivibrionaceae</taxon>
        <taxon>Succinivibrio</taxon>
    </lineage>
</organism>